<feature type="binding site" evidence="5">
    <location>
        <position position="233"/>
    </location>
    <ligand>
        <name>D-glyceraldehyde 3-phosphate</name>
        <dbReference type="ChEBI" id="CHEBI:59776"/>
    </ligand>
</feature>
<dbReference type="Gene3D" id="3.40.50.720">
    <property type="entry name" value="NAD(P)-binding Rossmann-like Domain"/>
    <property type="match status" value="1"/>
</dbReference>
<reference evidence="11 12" key="1">
    <citation type="submission" date="2016-10" db="EMBL/GenBank/DDBJ databases">
        <authorList>
            <person name="de Groot N.N."/>
        </authorList>
    </citation>
    <scope>NUCLEOTIDE SEQUENCE [LARGE SCALE GENOMIC DNA]</scope>
    <source>
        <strain evidence="11 12">JCM 21544</strain>
    </source>
</reference>
<name>A0A1G8XU84_9PSED</name>
<dbReference type="PROSITE" id="PS00071">
    <property type="entry name" value="GAPDH"/>
    <property type="match status" value="1"/>
</dbReference>
<dbReference type="NCBIfam" id="TIGR01534">
    <property type="entry name" value="GAPDH-I"/>
    <property type="match status" value="1"/>
</dbReference>
<dbReference type="CDD" id="cd18126">
    <property type="entry name" value="GAPDH_I_C"/>
    <property type="match status" value="1"/>
</dbReference>
<comment type="subunit">
    <text evidence="2">Homotetramer.</text>
</comment>
<dbReference type="GO" id="GO:0006006">
    <property type="term" value="P:glucose metabolic process"/>
    <property type="evidence" value="ECO:0007669"/>
    <property type="project" value="InterPro"/>
</dbReference>
<evidence type="ECO:0000256" key="2">
    <source>
        <dbReference type="ARBA" id="ARBA00011881"/>
    </source>
</evidence>
<feature type="binding site" evidence="5">
    <location>
        <begin position="151"/>
        <end position="153"/>
    </location>
    <ligand>
        <name>D-glyceraldehyde 3-phosphate</name>
        <dbReference type="ChEBI" id="CHEBI:59776"/>
    </ligand>
</feature>
<dbReference type="GO" id="GO:0050661">
    <property type="term" value="F:NADP binding"/>
    <property type="evidence" value="ECO:0007669"/>
    <property type="project" value="InterPro"/>
</dbReference>
<feature type="domain" description="Glyceraldehyde 3-phosphate dehydrogenase NAD(P) binding" evidence="10">
    <location>
        <begin position="3"/>
        <end position="152"/>
    </location>
</feature>
<dbReference type="InterPro" id="IPR020828">
    <property type="entry name" value="GlycerAld_3-P_DH_NAD(P)-bd"/>
</dbReference>
<accession>A0A1G8XU84</accession>
<feature type="binding site" evidence="5">
    <location>
        <position position="182"/>
    </location>
    <ligand>
        <name>D-glyceraldehyde 3-phosphate</name>
        <dbReference type="ChEBI" id="CHEBI:59776"/>
    </ligand>
</feature>
<evidence type="ECO:0000256" key="9">
    <source>
        <dbReference type="RuleBase" id="RU361160"/>
    </source>
</evidence>
<keyword evidence="12" id="KW-1185">Reference proteome</keyword>
<dbReference type="InterPro" id="IPR020831">
    <property type="entry name" value="GlycerAld/Erythrose_P_DH"/>
</dbReference>
<dbReference type="SMART" id="SM00846">
    <property type="entry name" value="Gp_dh_N"/>
    <property type="match status" value="1"/>
</dbReference>
<dbReference type="Pfam" id="PF02800">
    <property type="entry name" value="Gp_dh_C"/>
    <property type="match status" value="1"/>
</dbReference>
<feature type="binding site" evidence="5">
    <location>
        <begin position="210"/>
        <end position="211"/>
    </location>
    <ligand>
        <name>D-glyceraldehyde 3-phosphate</name>
        <dbReference type="ChEBI" id="CHEBI:59776"/>
    </ligand>
</feature>
<evidence type="ECO:0000313" key="12">
    <source>
        <dbReference type="Proteomes" id="UP000198706"/>
    </source>
</evidence>
<evidence type="ECO:0000256" key="1">
    <source>
        <dbReference type="ARBA" id="ARBA00007406"/>
    </source>
</evidence>
<feature type="site" description="Activates thiol group during catalysis" evidence="7">
    <location>
        <position position="179"/>
    </location>
</feature>
<dbReference type="NCBIfam" id="NF033735">
    <property type="entry name" value="G3PDH_Arsen"/>
    <property type="match status" value="1"/>
</dbReference>
<evidence type="ECO:0000259" key="10">
    <source>
        <dbReference type="SMART" id="SM00846"/>
    </source>
</evidence>
<dbReference type="InterPro" id="IPR052978">
    <property type="entry name" value="GAP_dehydrogenase"/>
</dbReference>
<evidence type="ECO:0000256" key="6">
    <source>
        <dbReference type="PIRSR" id="PIRSR000149-3"/>
    </source>
</evidence>
<dbReference type="Pfam" id="PF00044">
    <property type="entry name" value="Gp_dh_N"/>
    <property type="match status" value="1"/>
</dbReference>
<protein>
    <recommendedName>
        <fullName evidence="9">Glyceraldehyde-3-phosphate dehydrogenase</fullName>
        <ecNumber evidence="9">1.2.1.-</ecNumber>
    </recommendedName>
</protein>
<gene>
    <name evidence="11" type="ORF">SAMN05216186_103273</name>
</gene>
<dbReference type="SUPFAM" id="SSF55347">
    <property type="entry name" value="Glyceraldehyde-3-phosphate dehydrogenase-like, C-terminal domain"/>
    <property type="match status" value="1"/>
</dbReference>
<dbReference type="PRINTS" id="PR00078">
    <property type="entry name" value="G3PDHDRGNASE"/>
</dbReference>
<dbReference type="Gene3D" id="3.30.360.10">
    <property type="entry name" value="Dihydrodipicolinate Reductase, domain 2"/>
    <property type="match status" value="1"/>
</dbReference>
<feature type="active site" description="Nucleophile" evidence="4">
    <location>
        <position position="152"/>
    </location>
</feature>
<feature type="binding site" evidence="6">
    <location>
        <position position="34"/>
    </location>
    <ligand>
        <name>NAD(+)</name>
        <dbReference type="ChEBI" id="CHEBI:57540"/>
    </ligand>
</feature>
<feature type="binding site" evidence="6">
    <location>
        <position position="119"/>
    </location>
    <ligand>
        <name>NAD(+)</name>
        <dbReference type="ChEBI" id="CHEBI:57540"/>
    </ligand>
</feature>
<evidence type="ECO:0000256" key="7">
    <source>
        <dbReference type="PIRSR" id="PIRSR000149-4"/>
    </source>
</evidence>
<dbReference type="STRING" id="137658.SAMN05216186_103273"/>
<dbReference type="PANTHER" id="PTHR42955:SF1">
    <property type="entry name" value="GLYCERALDEHYDE-3-PHOSPHATE DEHYDROGENASE"/>
    <property type="match status" value="1"/>
</dbReference>
<evidence type="ECO:0000256" key="4">
    <source>
        <dbReference type="PIRSR" id="PIRSR000149-1"/>
    </source>
</evidence>
<dbReference type="RefSeq" id="WP_084333888.1">
    <property type="nucleotide sequence ID" value="NZ_CBKZNZ010000078.1"/>
</dbReference>
<evidence type="ECO:0000256" key="3">
    <source>
        <dbReference type="ARBA" id="ARBA00023002"/>
    </source>
</evidence>
<dbReference type="GO" id="GO:0051287">
    <property type="term" value="F:NAD binding"/>
    <property type="evidence" value="ECO:0007669"/>
    <property type="project" value="InterPro"/>
</dbReference>
<sequence>MTLKVGINGFGRIGRLALRAAWGWPELEFVRINDPAGDAATHAHLLNFDSVHGRWQYEAGAEGDAVVIDGKRIAVSANKAIADTDWSGCDLVIEASGKMKTVAVLQAYLDQGVKRVVVSAPVKEEGALNVVMGVNQHLFDPARHRIVTAASCTTNCLAPVVKVIHENLGIRHGSITTIHDLTNTQSILDQPHKDLRRARASGMSLIPTTTGSATAIAEIFPELRGRLNGHAVRVPLANASLTDCVFEVERATTAGEVNRLLKAAAEGPLAGILGYEERPLVSIDYRTDPRSSIVDALSTLVVNGTQVKIYAWYDNEWGYANRTVELARLVGRAG</sequence>
<dbReference type="InterPro" id="IPR020830">
    <property type="entry name" value="GlycerAld_3-P_DH_AS"/>
</dbReference>
<dbReference type="EMBL" id="FNFD01000003">
    <property type="protein sequence ID" value="SDJ93340.1"/>
    <property type="molecule type" value="Genomic_DNA"/>
</dbReference>
<organism evidence="11 12">
    <name type="scientific">Pseudomonas indica</name>
    <dbReference type="NCBI Taxonomy" id="137658"/>
    <lineage>
        <taxon>Bacteria</taxon>
        <taxon>Pseudomonadati</taxon>
        <taxon>Pseudomonadota</taxon>
        <taxon>Gammaproteobacteria</taxon>
        <taxon>Pseudomonadales</taxon>
        <taxon>Pseudomonadaceae</taxon>
        <taxon>Pseudomonas</taxon>
    </lineage>
</organism>
<dbReference type="CDD" id="cd05214">
    <property type="entry name" value="GAPDH_I_N"/>
    <property type="match status" value="1"/>
</dbReference>
<dbReference type="OrthoDB" id="9803304at2"/>
<evidence type="ECO:0000256" key="8">
    <source>
        <dbReference type="RuleBase" id="RU000397"/>
    </source>
</evidence>
<dbReference type="FunFam" id="3.30.360.10:FF:000002">
    <property type="entry name" value="Glyceraldehyde-3-phosphate dehydrogenase"/>
    <property type="match status" value="1"/>
</dbReference>
<feature type="binding site" evidence="6">
    <location>
        <position position="315"/>
    </location>
    <ligand>
        <name>NAD(+)</name>
        <dbReference type="ChEBI" id="CHEBI:57540"/>
    </ligand>
</feature>
<keyword evidence="6" id="KW-0547">Nucleotide-binding</keyword>
<keyword evidence="3 9" id="KW-0560">Oxidoreductase</keyword>
<evidence type="ECO:0000256" key="5">
    <source>
        <dbReference type="PIRSR" id="PIRSR000149-2"/>
    </source>
</evidence>
<dbReference type="InterPro" id="IPR020829">
    <property type="entry name" value="GlycerAld_3-P_DH_cat"/>
</dbReference>
<proteinExistence type="inferred from homology"/>
<dbReference type="EC" id="1.2.1.-" evidence="9"/>
<dbReference type="Proteomes" id="UP000198706">
    <property type="component" value="Unassembled WGS sequence"/>
</dbReference>
<dbReference type="SUPFAM" id="SSF51735">
    <property type="entry name" value="NAD(P)-binding Rossmann-fold domains"/>
    <property type="match status" value="1"/>
</dbReference>
<dbReference type="GO" id="GO:0016620">
    <property type="term" value="F:oxidoreductase activity, acting on the aldehyde or oxo group of donors, NAD or NADP as acceptor"/>
    <property type="evidence" value="ECO:0007669"/>
    <property type="project" value="InterPro"/>
</dbReference>
<dbReference type="InterPro" id="IPR054835">
    <property type="entry name" value="G3PDH_Arsen"/>
</dbReference>
<dbReference type="InterPro" id="IPR006424">
    <property type="entry name" value="Glyceraldehyde-3-P_DH_1"/>
</dbReference>
<dbReference type="AlphaFoldDB" id="A0A1G8XU84"/>
<keyword evidence="6" id="KW-0520">NAD</keyword>
<dbReference type="FunFam" id="3.40.50.720:FF:000001">
    <property type="entry name" value="Glyceraldehyde-3-phosphate dehydrogenase"/>
    <property type="match status" value="1"/>
</dbReference>
<comment type="similarity">
    <text evidence="1 8">Belongs to the glyceraldehyde-3-phosphate dehydrogenase family.</text>
</comment>
<feature type="binding site" evidence="6">
    <location>
        <begin position="12"/>
        <end position="13"/>
    </location>
    <ligand>
        <name>NAD(+)</name>
        <dbReference type="ChEBI" id="CHEBI:57540"/>
    </ligand>
</feature>
<dbReference type="PANTHER" id="PTHR42955">
    <property type="entry name" value="GLYCERALDEHYDE-3-PHOSPHATE DEHYDROGENASE"/>
    <property type="match status" value="1"/>
</dbReference>
<evidence type="ECO:0000313" key="11">
    <source>
        <dbReference type="EMBL" id="SDJ93340.1"/>
    </source>
</evidence>
<dbReference type="InterPro" id="IPR036291">
    <property type="entry name" value="NAD(P)-bd_dom_sf"/>
</dbReference>
<dbReference type="NCBIfam" id="NF006512">
    <property type="entry name" value="PRK08955.1"/>
    <property type="match status" value="1"/>
</dbReference>
<dbReference type="PIRSF" id="PIRSF000149">
    <property type="entry name" value="GAP_DH"/>
    <property type="match status" value="1"/>
</dbReference>